<dbReference type="EMBL" id="AFFY01000020">
    <property type="protein sequence ID" value="EHH00652.1"/>
    <property type="molecule type" value="Genomic_DNA"/>
</dbReference>
<organism evidence="1 2">
    <name type="scientific">Paraprevotella clara YIT 11840</name>
    <dbReference type="NCBI Taxonomy" id="762968"/>
    <lineage>
        <taxon>Bacteria</taxon>
        <taxon>Pseudomonadati</taxon>
        <taxon>Bacteroidota</taxon>
        <taxon>Bacteroidia</taxon>
        <taxon>Bacteroidales</taxon>
        <taxon>Prevotellaceae</taxon>
        <taxon>Paraprevotella</taxon>
    </lineage>
</organism>
<proteinExistence type="predicted"/>
<accession>G5SPT6</accession>
<dbReference type="STRING" id="762968.HMPREF9441_01370"/>
<reference evidence="1 2" key="1">
    <citation type="submission" date="2011-03" db="EMBL/GenBank/DDBJ databases">
        <authorList>
            <person name="Weinstock G."/>
            <person name="Sodergren E."/>
            <person name="Clifton S."/>
            <person name="Fulton L."/>
            <person name="Fulton B."/>
            <person name="Courtney L."/>
            <person name="Fronick C."/>
            <person name="Harrison M."/>
            <person name="Strong C."/>
            <person name="Farmer C."/>
            <person name="Delahaunty K."/>
            <person name="Markovic C."/>
            <person name="Hall O."/>
            <person name="Minx P."/>
            <person name="Tomlinson C."/>
            <person name="Mitreva M."/>
            <person name="Hou S."/>
            <person name="Chen J."/>
            <person name="Wollam A."/>
            <person name="Pepin K.H."/>
            <person name="Johnson M."/>
            <person name="Bhonagiri V."/>
            <person name="Zhang X."/>
            <person name="Suruliraj S."/>
            <person name="Warren W."/>
            <person name="Chinwalla A."/>
            <person name="Mardis E.R."/>
            <person name="Wilson R.K."/>
        </authorList>
    </citation>
    <scope>NUCLEOTIDE SEQUENCE [LARGE SCALE GENOMIC DNA]</scope>
    <source>
        <strain evidence="1 2">YIT 11840</strain>
    </source>
</reference>
<dbReference type="HOGENOM" id="CLU_3120760_0_0_10"/>
<evidence type="ECO:0000313" key="1">
    <source>
        <dbReference type="EMBL" id="EHH00652.1"/>
    </source>
</evidence>
<dbReference type="Gene3D" id="3.20.20.70">
    <property type="entry name" value="Aldolase class I"/>
    <property type="match status" value="1"/>
</dbReference>
<dbReference type="AlphaFoldDB" id="G5SPT6"/>
<protein>
    <recommendedName>
        <fullName evidence="3">N-acetylneuraminic acid synthase N-terminal domain-containing protein</fullName>
    </recommendedName>
</protein>
<sequence>MNTPKIIAEIGCNHKSDMVIAKEMIMSTCHSLITEKGLLSLIQDNINQVR</sequence>
<evidence type="ECO:0008006" key="3">
    <source>
        <dbReference type="Google" id="ProtNLM"/>
    </source>
</evidence>
<name>G5SPT6_9BACT</name>
<evidence type="ECO:0000313" key="2">
    <source>
        <dbReference type="Proteomes" id="UP000003598"/>
    </source>
</evidence>
<keyword evidence="2" id="KW-1185">Reference proteome</keyword>
<comment type="caution">
    <text evidence="1">The sequence shown here is derived from an EMBL/GenBank/DDBJ whole genome shotgun (WGS) entry which is preliminary data.</text>
</comment>
<dbReference type="Proteomes" id="UP000003598">
    <property type="component" value="Unassembled WGS sequence"/>
</dbReference>
<dbReference type="InterPro" id="IPR013785">
    <property type="entry name" value="Aldolase_TIM"/>
</dbReference>
<gene>
    <name evidence="1" type="ORF">HMPREF9441_01370</name>
</gene>